<gene>
    <name evidence="2" type="ORF">DXU92_09210</name>
</gene>
<dbReference type="Proteomes" id="UP000282185">
    <property type="component" value="Unassembled WGS sequence"/>
</dbReference>
<accession>A0AA93DSQ2</accession>
<organism evidence="2 3">
    <name type="scientific">Brachybacterium saurashtrense</name>
    <dbReference type="NCBI Taxonomy" id="556288"/>
    <lineage>
        <taxon>Bacteria</taxon>
        <taxon>Bacillati</taxon>
        <taxon>Actinomycetota</taxon>
        <taxon>Actinomycetes</taxon>
        <taxon>Micrococcales</taxon>
        <taxon>Dermabacteraceae</taxon>
        <taxon>Brachybacterium</taxon>
    </lineage>
</organism>
<name>A0AA93DSQ2_9MICO</name>
<evidence type="ECO:0000256" key="1">
    <source>
        <dbReference type="SAM" id="MobiDB-lite"/>
    </source>
</evidence>
<proteinExistence type="predicted"/>
<dbReference type="EMBL" id="QSWH01000004">
    <property type="protein sequence ID" value="RRR22430.1"/>
    <property type="molecule type" value="Genomic_DNA"/>
</dbReference>
<dbReference type="AlphaFoldDB" id="A0AA93DSQ2"/>
<evidence type="ECO:0000313" key="2">
    <source>
        <dbReference type="EMBL" id="RRR22430.1"/>
    </source>
</evidence>
<sequence>MGERRQAGTARVRAEGGFGGARPREGGADVSAWGSSADGVRRSPSLLASADGAGQTLRAGAGW</sequence>
<feature type="region of interest" description="Disordered" evidence="1">
    <location>
        <begin position="1"/>
        <end position="63"/>
    </location>
</feature>
<comment type="caution">
    <text evidence="2">The sequence shown here is derived from an EMBL/GenBank/DDBJ whole genome shotgun (WGS) entry which is preliminary data.</text>
</comment>
<reference evidence="2 3" key="1">
    <citation type="submission" date="2018-08" db="EMBL/GenBank/DDBJ databases">
        <title>Brachybacterium saurashtrense DSM 23186.</title>
        <authorList>
            <person name="Li Y."/>
        </authorList>
    </citation>
    <scope>NUCLEOTIDE SEQUENCE [LARGE SCALE GENOMIC DNA]</scope>
    <source>
        <strain evidence="2 3">DSM 23186</strain>
    </source>
</reference>
<protein>
    <submittedName>
        <fullName evidence="2">Uncharacterized protein</fullName>
    </submittedName>
</protein>
<evidence type="ECO:0000313" key="3">
    <source>
        <dbReference type="Proteomes" id="UP000282185"/>
    </source>
</evidence>